<dbReference type="GO" id="GO:0045944">
    <property type="term" value="P:positive regulation of transcription by RNA polymerase II"/>
    <property type="evidence" value="ECO:0007669"/>
    <property type="project" value="TreeGrafter"/>
</dbReference>
<dbReference type="Gene3D" id="3.40.630.30">
    <property type="match status" value="1"/>
</dbReference>
<dbReference type="AlphaFoldDB" id="A0A1I7WXJ5"/>
<keyword evidence="2" id="KW-1185">Reference proteome</keyword>
<protein>
    <submittedName>
        <fullName evidence="3">Bromo domain-containing protein</fullName>
    </submittedName>
</protein>
<dbReference type="GO" id="GO:0140672">
    <property type="term" value="C:ATAC complex"/>
    <property type="evidence" value="ECO:0007669"/>
    <property type="project" value="TreeGrafter"/>
</dbReference>
<dbReference type="GO" id="GO:0010484">
    <property type="term" value="F:histone H3 acetyltransferase activity"/>
    <property type="evidence" value="ECO:0007669"/>
    <property type="project" value="TreeGrafter"/>
</dbReference>
<dbReference type="SUPFAM" id="SSF47370">
    <property type="entry name" value="Bromodomain"/>
    <property type="match status" value="1"/>
</dbReference>
<name>A0A1I7WXJ5_HETBA</name>
<dbReference type="InterPro" id="IPR037800">
    <property type="entry name" value="GCN5"/>
</dbReference>
<accession>A0A1I7WXJ5</accession>
<dbReference type="InterPro" id="IPR036427">
    <property type="entry name" value="Bromodomain-like_sf"/>
</dbReference>
<dbReference type="Proteomes" id="UP000095283">
    <property type="component" value="Unplaced"/>
</dbReference>
<sequence length="246" mass="28791">MMRSRDDDDESTLKILSLFSHCSECKCMGFRPAQTEKEDSDDDESGLFLVFTVWNVILFQTDYHLVREVDMTDSCRPSFILVISKLKQGFQLRFTLLVSGVILKIVVDPLPERSRRSVNELRFKVIGNNLDAFQDRQIMAWLLQLQTLFSVQLPKMPKEYITRLVFDDRHKSMERLFIADLVRMFANCYRFNGVETEYYRCGYKLNQAAFQLVSQQFPDSDLLPHLPDQKPTTIIVFDLAWYANIS</sequence>
<dbReference type="PANTHER" id="PTHR45750">
    <property type="entry name" value="GH11602P"/>
    <property type="match status" value="1"/>
</dbReference>
<proteinExistence type="predicted"/>
<dbReference type="WBParaSite" id="Hba_09951">
    <property type="protein sequence ID" value="Hba_09951"/>
    <property type="gene ID" value="Hba_09951"/>
</dbReference>
<evidence type="ECO:0000313" key="3">
    <source>
        <dbReference type="WBParaSite" id="Hba_09951"/>
    </source>
</evidence>
<keyword evidence="1" id="KW-0103">Bromodomain</keyword>
<reference evidence="3" key="1">
    <citation type="submission" date="2016-11" db="UniProtKB">
        <authorList>
            <consortium name="WormBaseParasite"/>
        </authorList>
    </citation>
    <scope>IDENTIFICATION</scope>
</reference>
<evidence type="ECO:0000313" key="2">
    <source>
        <dbReference type="Proteomes" id="UP000095283"/>
    </source>
</evidence>
<organism evidence="2 3">
    <name type="scientific">Heterorhabditis bacteriophora</name>
    <name type="common">Entomopathogenic nematode worm</name>
    <dbReference type="NCBI Taxonomy" id="37862"/>
    <lineage>
        <taxon>Eukaryota</taxon>
        <taxon>Metazoa</taxon>
        <taxon>Ecdysozoa</taxon>
        <taxon>Nematoda</taxon>
        <taxon>Chromadorea</taxon>
        <taxon>Rhabditida</taxon>
        <taxon>Rhabditina</taxon>
        <taxon>Rhabditomorpha</taxon>
        <taxon>Strongyloidea</taxon>
        <taxon>Heterorhabditidae</taxon>
        <taxon>Heterorhabditis</taxon>
    </lineage>
</organism>
<dbReference type="PANTHER" id="PTHR45750:SF3">
    <property type="entry name" value="HISTONE ACETYLTRANSFERASE"/>
    <property type="match status" value="1"/>
</dbReference>
<evidence type="ECO:0000256" key="1">
    <source>
        <dbReference type="ARBA" id="ARBA00023117"/>
    </source>
</evidence>